<feature type="region of interest" description="Disordered" evidence="1">
    <location>
        <begin position="1"/>
        <end position="97"/>
    </location>
</feature>
<keyword evidence="3" id="KW-0808">Transferase</keyword>
<dbReference type="Gene3D" id="1.10.510.10">
    <property type="entry name" value="Transferase(Phosphotransferase) domain 1"/>
    <property type="match status" value="1"/>
</dbReference>
<feature type="compositionally biased region" description="Polar residues" evidence="1">
    <location>
        <begin position="1"/>
        <end position="13"/>
    </location>
</feature>
<organism evidence="3 4">
    <name type="scientific">Physocladia obscura</name>
    <dbReference type="NCBI Taxonomy" id="109957"/>
    <lineage>
        <taxon>Eukaryota</taxon>
        <taxon>Fungi</taxon>
        <taxon>Fungi incertae sedis</taxon>
        <taxon>Chytridiomycota</taxon>
        <taxon>Chytridiomycota incertae sedis</taxon>
        <taxon>Chytridiomycetes</taxon>
        <taxon>Chytridiales</taxon>
        <taxon>Chytriomycetaceae</taxon>
        <taxon>Physocladia</taxon>
    </lineage>
</organism>
<feature type="compositionally biased region" description="Low complexity" evidence="1">
    <location>
        <begin position="85"/>
        <end position="97"/>
    </location>
</feature>
<dbReference type="GO" id="GO:0005524">
    <property type="term" value="F:ATP binding"/>
    <property type="evidence" value="ECO:0007669"/>
    <property type="project" value="InterPro"/>
</dbReference>
<comment type="caution">
    <text evidence="3">The sequence shown here is derived from an EMBL/GenBank/DDBJ whole genome shotgun (WGS) entry which is preliminary data.</text>
</comment>
<evidence type="ECO:0000313" key="4">
    <source>
        <dbReference type="Proteomes" id="UP001211907"/>
    </source>
</evidence>
<name>A0AAD5SSE3_9FUNG</name>
<dbReference type="GO" id="GO:0005737">
    <property type="term" value="C:cytoplasm"/>
    <property type="evidence" value="ECO:0007669"/>
    <property type="project" value="TreeGrafter"/>
</dbReference>
<dbReference type="PANTHER" id="PTHR44167:SF18">
    <property type="entry name" value="PROTEIN KINASE DOMAIN-CONTAINING PROTEIN"/>
    <property type="match status" value="1"/>
</dbReference>
<proteinExistence type="predicted"/>
<evidence type="ECO:0000259" key="2">
    <source>
        <dbReference type="PROSITE" id="PS50011"/>
    </source>
</evidence>
<dbReference type="Proteomes" id="UP001211907">
    <property type="component" value="Unassembled WGS sequence"/>
</dbReference>
<protein>
    <submittedName>
        <fullName evidence="3">Calcium-dependent protein kinase 4</fullName>
    </submittedName>
</protein>
<feature type="compositionally biased region" description="Basic and acidic residues" evidence="1">
    <location>
        <begin position="177"/>
        <end position="187"/>
    </location>
</feature>
<dbReference type="GO" id="GO:0044773">
    <property type="term" value="P:mitotic DNA damage checkpoint signaling"/>
    <property type="evidence" value="ECO:0007669"/>
    <property type="project" value="TreeGrafter"/>
</dbReference>
<evidence type="ECO:0000256" key="1">
    <source>
        <dbReference type="SAM" id="MobiDB-lite"/>
    </source>
</evidence>
<dbReference type="InterPro" id="IPR011009">
    <property type="entry name" value="Kinase-like_dom_sf"/>
</dbReference>
<sequence length="591" mass="65011">MVSSPHASPQSRGQSRKSSMHAGSPQVYPQRSPKPANGGIGAGGSNSYGGGGSYGNRQWDNSPRFNPQSPLSLGSNKIADNTDKSSPSSSANGLSSNANNNQYSAKIAFPSSPSAFSVRGPSLDGRDVVYIVEKSLHSASISSSPKNKKDTNASLRTPGYTPKLNTTNWYKSPHGFRPIDEPDNKNDDYDDENTMDDLVLDSDAKAAAPLQNSDSENENADADVEAQRLTFASLIVSPSSLKKKEKLTAPVPEIQVGSVPQFSSPTPPIPKKFQWPHAFLNFGTKLKINPIDDTDQQPQQIGSPLAFLKLIEDSSIPSREKKQEYKVIKELGKGVQGVVTLRIHIQTNTRVAVKVISVYSSIDESVRKSFRREVAILKQVAAHPNIMRLVDYWEGKNKVYQVFEFCSGGDLVSGLEYAALSEPQSAQLIYQLIDVIRHLHQKEVLHRDVRPANVLLRRKVTGTETLAEISRVPVLADFGIATYEQLSGRMGTQFIERPPHIAPEVVDGARFSKPADMFGIGVCLITILLHRPIEISDQNPRLVSREKAWAVLSVEGKRFLRKLLEIDPQKRVTAEDALQDDWFTVMGVHVK</sequence>
<dbReference type="InterPro" id="IPR000719">
    <property type="entry name" value="Prot_kinase_dom"/>
</dbReference>
<dbReference type="AlphaFoldDB" id="A0AAD5SSE3"/>
<dbReference type="GO" id="GO:0004674">
    <property type="term" value="F:protein serine/threonine kinase activity"/>
    <property type="evidence" value="ECO:0007669"/>
    <property type="project" value="TreeGrafter"/>
</dbReference>
<dbReference type="PROSITE" id="PS00109">
    <property type="entry name" value="PROTEIN_KINASE_TYR"/>
    <property type="match status" value="1"/>
</dbReference>
<dbReference type="InterPro" id="IPR008266">
    <property type="entry name" value="Tyr_kinase_AS"/>
</dbReference>
<dbReference type="EMBL" id="JADGJH010002796">
    <property type="protein sequence ID" value="KAJ3094774.1"/>
    <property type="molecule type" value="Genomic_DNA"/>
</dbReference>
<dbReference type="GO" id="GO:0004713">
    <property type="term" value="F:protein tyrosine kinase activity"/>
    <property type="evidence" value="ECO:0007669"/>
    <property type="project" value="InterPro"/>
</dbReference>
<dbReference type="PANTHER" id="PTHR44167">
    <property type="entry name" value="OVARIAN-SPECIFIC SERINE/THREONINE-PROTEIN KINASE LOK-RELATED"/>
    <property type="match status" value="1"/>
</dbReference>
<keyword evidence="3" id="KW-0418">Kinase</keyword>
<keyword evidence="4" id="KW-1185">Reference proteome</keyword>
<gene>
    <name evidence="3" type="primary">CPK4_2</name>
    <name evidence="3" type="ORF">HK100_006020</name>
</gene>
<dbReference type="PROSITE" id="PS50011">
    <property type="entry name" value="PROTEIN_KINASE_DOM"/>
    <property type="match status" value="1"/>
</dbReference>
<reference evidence="3" key="1">
    <citation type="submission" date="2020-05" db="EMBL/GenBank/DDBJ databases">
        <title>Phylogenomic resolution of chytrid fungi.</title>
        <authorList>
            <person name="Stajich J.E."/>
            <person name="Amses K."/>
            <person name="Simmons R."/>
            <person name="Seto K."/>
            <person name="Myers J."/>
            <person name="Bonds A."/>
            <person name="Quandt C.A."/>
            <person name="Barry K."/>
            <person name="Liu P."/>
            <person name="Grigoriev I."/>
            <person name="Longcore J.E."/>
            <person name="James T.Y."/>
        </authorList>
    </citation>
    <scope>NUCLEOTIDE SEQUENCE</scope>
    <source>
        <strain evidence="3">JEL0513</strain>
    </source>
</reference>
<accession>A0AAD5SSE3</accession>
<feature type="region of interest" description="Disordered" evidence="1">
    <location>
        <begin position="139"/>
        <end position="195"/>
    </location>
</feature>
<dbReference type="InterPro" id="IPR020635">
    <property type="entry name" value="Tyr_kinase_cat_dom"/>
</dbReference>
<dbReference type="SUPFAM" id="SSF56112">
    <property type="entry name" value="Protein kinase-like (PK-like)"/>
    <property type="match status" value="1"/>
</dbReference>
<feature type="domain" description="Protein kinase" evidence="2">
    <location>
        <begin position="325"/>
        <end position="583"/>
    </location>
</feature>
<evidence type="ECO:0000313" key="3">
    <source>
        <dbReference type="EMBL" id="KAJ3094774.1"/>
    </source>
</evidence>
<feature type="compositionally biased region" description="Gly residues" evidence="1">
    <location>
        <begin position="38"/>
        <end position="54"/>
    </location>
</feature>
<dbReference type="SMART" id="SM00219">
    <property type="entry name" value="TyrKc"/>
    <property type="match status" value="1"/>
</dbReference>
<dbReference type="GO" id="GO:0005634">
    <property type="term" value="C:nucleus"/>
    <property type="evidence" value="ECO:0007669"/>
    <property type="project" value="TreeGrafter"/>
</dbReference>
<dbReference type="Pfam" id="PF00069">
    <property type="entry name" value="Pkinase"/>
    <property type="match status" value="1"/>
</dbReference>
<feature type="compositionally biased region" description="Polar residues" evidence="1">
    <location>
        <begin position="58"/>
        <end position="79"/>
    </location>
</feature>